<dbReference type="GO" id="GO:0003676">
    <property type="term" value="F:nucleic acid binding"/>
    <property type="evidence" value="ECO:0007669"/>
    <property type="project" value="InterPro"/>
</dbReference>
<dbReference type="Gene3D" id="3.40.1350.10">
    <property type="match status" value="1"/>
</dbReference>
<evidence type="ECO:0000313" key="2">
    <source>
        <dbReference type="Proteomes" id="UP000526125"/>
    </source>
</evidence>
<dbReference type="InterPro" id="IPR011856">
    <property type="entry name" value="tRNA_endonuc-like_dom_sf"/>
</dbReference>
<protein>
    <recommendedName>
        <fullName evidence="3">TnsA endonuclease N-terminal domain-containing protein</fullName>
    </recommendedName>
</protein>
<evidence type="ECO:0000313" key="1">
    <source>
        <dbReference type="EMBL" id="NUU75390.1"/>
    </source>
</evidence>
<dbReference type="EMBL" id="JABMCB010000169">
    <property type="protein sequence ID" value="NUU75390.1"/>
    <property type="molecule type" value="Genomic_DNA"/>
</dbReference>
<dbReference type="RefSeq" id="WP_175395206.1">
    <property type="nucleotide sequence ID" value="NZ_JABMCB010000169.1"/>
</dbReference>
<sequence>MYSPIPLTKSEKTGVGYWEAYSPKLKRDVTLLGDLEYDYWLFIETDPRILSYCERPILIESSFTSKIITSVPSYWVKYQDNTEAIIKVRFSKVEKSKNGKLKNQLLIEEQWCKEKNIKHCVVNDQEIRSNPLLLSNKKLLISIVSNRLHPIDTDIHLISQILSLKKITIQELKASLDSKIPFLRVTEGVCWMIYKGFIKSSLDRAPIGPKLEVWIDE</sequence>
<evidence type="ECO:0008006" key="3">
    <source>
        <dbReference type="Google" id="ProtNLM"/>
    </source>
</evidence>
<gene>
    <name evidence="1" type="ORF">HP552_09125</name>
</gene>
<dbReference type="Proteomes" id="UP000526125">
    <property type="component" value="Unassembled WGS sequence"/>
</dbReference>
<reference evidence="1 2" key="1">
    <citation type="submission" date="2020-05" db="EMBL/GenBank/DDBJ databases">
        <title>Genome Sequencing of Type Strains.</title>
        <authorList>
            <person name="Lemaire J.F."/>
            <person name="Inderbitzin P."/>
            <person name="Gregorio O.A."/>
            <person name="Collins S.B."/>
            <person name="Wespe N."/>
            <person name="Knight-Connoni V."/>
        </authorList>
    </citation>
    <scope>NUCLEOTIDE SEQUENCE [LARGE SCALE GENOMIC DNA]</scope>
    <source>
        <strain evidence="1 2">LMG 21957</strain>
    </source>
</reference>
<keyword evidence="2" id="KW-1185">Reference proteome</keyword>
<proteinExistence type="predicted"/>
<accession>A0A7Y6BUS7</accession>
<organism evidence="1 2">
    <name type="scientific">Paenibacillus xylanilyticus</name>
    <dbReference type="NCBI Taxonomy" id="248903"/>
    <lineage>
        <taxon>Bacteria</taxon>
        <taxon>Bacillati</taxon>
        <taxon>Bacillota</taxon>
        <taxon>Bacilli</taxon>
        <taxon>Bacillales</taxon>
        <taxon>Paenibacillaceae</taxon>
        <taxon>Paenibacillus</taxon>
    </lineage>
</organism>
<comment type="caution">
    <text evidence="1">The sequence shown here is derived from an EMBL/GenBank/DDBJ whole genome shotgun (WGS) entry which is preliminary data.</text>
</comment>
<name>A0A7Y6BUS7_9BACL</name>
<dbReference type="AlphaFoldDB" id="A0A7Y6BUS7"/>